<evidence type="ECO:0000256" key="11">
    <source>
        <dbReference type="SAM" id="MobiDB-lite"/>
    </source>
</evidence>
<feature type="region of interest" description="Disordered" evidence="11">
    <location>
        <begin position="60"/>
        <end position="169"/>
    </location>
</feature>
<evidence type="ECO:0000256" key="10">
    <source>
        <dbReference type="ARBA" id="ARBA00049169"/>
    </source>
</evidence>
<dbReference type="STRING" id="41875.K8EM32"/>
<evidence type="ECO:0000256" key="4">
    <source>
        <dbReference type="ARBA" id="ARBA00022723"/>
    </source>
</evidence>
<evidence type="ECO:0000259" key="12">
    <source>
        <dbReference type="PROSITE" id="PS51471"/>
    </source>
</evidence>
<dbReference type="SMART" id="SM00254">
    <property type="entry name" value="ShKT"/>
    <property type="match status" value="1"/>
</dbReference>
<dbReference type="Gene3D" id="2.60.120.620">
    <property type="entry name" value="q2cbj1_9rhob like domain"/>
    <property type="match status" value="1"/>
</dbReference>
<dbReference type="RefSeq" id="XP_007509914.1">
    <property type="nucleotide sequence ID" value="XM_007509852.1"/>
</dbReference>
<dbReference type="GO" id="GO:0005506">
    <property type="term" value="F:iron ion binding"/>
    <property type="evidence" value="ECO:0007669"/>
    <property type="project" value="InterPro"/>
</dbReference>
<name>K8EM32_9CHLO</name>
<dbReference type="Proteomes" id="UP000198341">
    <property type="component" value="Chromosome 12"/>
</dbReference>
<evidence type="ECO:0000256" key="8">
    <source>
        <dbReference type="ARBA" id="ARBA00023004"/>
    </source>
</evidence>
<dbReference type="GO" id="GO:0004656">
    <property type="term" value="F:procollagen-proline 4-dioxygenase activity"/>
    <property type="evidence" value="ECO:0007669"/>
    <property type="project" value="UniProtKB-EC"/>
</dbReference>
<dbReference type="PROSITE" id="PS51471">
    <property type="entry name" value="FE2OG_OXY"/>
    <property type="match status" value="1"/>
</dbReference>
<dbReference type="GeneID" id="19012423"/>
<dbReference type="InterPro" id="IPR006620">
    <property type="entry name" value="Pro_4_hyd_alph"/>
</dbReference>
<dbReference type="OrthoDB" id="420380at2759"/>
<dbReference type="EMBL" id="FO082267">
    <property type="protein sequence ID" value="CCO19029.1"/>
    <property type="molecule type" value="Genomic_DNA"/>
</dbReference>
<evidence type="ECO:0000256" key="9">
    <source>
        <dbReference type="ARBA" id="ARBA00023136"/>
    </source>
</evidence>
<evidence type="ECO:0000256" key="2">
    <source>
        <dbReference type="ARBA" id="ARBA00004648"/>
    </source>
</evidence>
<evidence type="ECO:0000256" key="6">
    <source>
        <dbReference type="ARBA" id="ARBA00022989"/>
    </source>
</evidence>
<organism evidence="14 15">
    <name type="scientific">Bathycoccus prasinos</name>
    <dbReference type="NCBI Taxonomy" id="41875"/>
    <lineage>
        <taxon>Eukaryota</taxon>
        <taxon>Viridiplantae</taxon>
        <taxon>Chlorophyta</taxon>
        <taxon>Mamiellophyceae</taxon>
        <taxon>Mamiellales</taxon>
        <taxon>Bathycoccaceae</taxon>
        <taxon>Bathycoccus</taxon>
    </lineage>
</organism>
<keyword evidence="5" id="KW-0223">Dioxygenase</keyword>
<dbReference type="PROSITE" id="PS51670">
    <property type="entry name" value="SHKT"/>
    <property type="match status" value="1"/>
</dbReference>
<dbReference type="SMART" id="SM00702">
    <property type="entry name" value="P4Hc"/>
    <property type="match status" value="1"/>
</dbReference>
<protein>
    <recommendedName>
        <fullName evidence="16">Fe2OG dioxygenase domain-containing protein</fullName>
    </recommendedName>
</protein>
<reference evidence="14 15" key="1">
    <citation type="submission" date="2011-10" db="EMBL/GenBank/DDBJ databases">
        <authorList>
            <person name="Genoscope - CEA"/>
        </authorList>
    </citation>
    <scope>NUCLEOTIDE SEQUENCE [LARGE SCALE GENOMIC DNA]</scope>
    <source>
        <strain evidence="14 15">RCC 1105</strain>
    </source>
</reference>
<dbReference type="InterPro" id="IPR045054">
    <property type="entry name" value="P4HA-like"/>
</dbReference>
<dbReference type="Pfam" id="PF01549">
    <property type="entry name" value="ShK"/>
    <property type="match status" value="1"/>
</dbReference>
<keyword evidence="9" id="KW-0472">Membrane</keyword>
<proteinExistence type="predicted"/>
<dbReference type="InterPro" id="IPR044862">
    <property type="entry name" value="Pro_4_hyd_alph_FE2OG_OXY"/>
</dbReference>
<dbReference type="AlphaFoldDB" id="K8EM32"/>
<keyword evidence="7" id="KW-0560">Oxidoreductase</keyword>
<dbReference type="PANTHER" id="PTHR10869:SF238">
    <property type="entry name" value="PROLYL 4-HYDROXYLASE 6-RELATED"/>
    <property type="match status" value="1"/>
</dbReference>
<gene>
    <name evidence="14" type="ordered locus">Bathy12g01950</name>
</gene>
<keyword evidence="6" id="KW-1133">Transmembrane helix</keyword>
<dbReference type="GO" id="GO:0031418">
    <property type="term" value="F:L-ascorbic acid binding"/>
    <property type="evidence" value="ECO:0007669"/>
    <property type="project" value="InterPro"/>
</dbReference>
<comment type="subcellular location">
    <subcellularLocation>
        <location evidence="2">Endoplasmic reticulum membrane</location>
        <topology evidence="2">Single-pass type II membrane protein</topology>
    </subcellularLocation>
</comment>
<evidence type="ECO:0000259" key="13">
    <source>
        <dbReference type="PROSITE" id="PS51670"/>
    </source>
</evidence>
<comment type="catalytic activity">
    <reaction evidence="10">
        <text>L-prolyl-[collagen] + 2-oxoglutarate + O2 = trans-4-hydroxy-L-prolyl-[collagen] + succinate + CO2</text>
        <dbReference type="Rhea" id="RHEA:18945"/>
        <dbReference type="Rhea" id="RHEA-COMP:11676"/>
        <dbReference type="Rhea" id="RHEA-COMP:11680"/>
        <dbReference type="ChEBI" id="CHEBI:15379"/>
        <dbReference type="ChEBI" id="CHEBI:16526"/>
        <dbReference type="ChEBI" id="CHEBI:16810"/>
        <dbReference type="ChEBI" id="CHEBI:30031"/>
        <dbReference type="ChEBI" id="CHEBI:50342"/>
        <dbReference type="ChEBI" id="CHEBI:61965"/>
        <dbReference type="EC" id="1.14.11.2"/>
    </reaction>
</comment>
<evidence type="ECO:0000313" key="15">
    <source>
        <dbReference type="Proteomes" id="UP000198341"/>
    </source>
</evidence>
<evidence type="ECO:0000256" key="3">
    <source>
        <dbReference type="ARBA" id="ARBA00022692"/>
    </source>
</evidence>
<evidence type="ECO:0008006" key="16">
    <source>
        <dbReference type="Google" id="ProtNLM"/>
    </source>
</evidence>
<sequence>MGRTKSKVLLTTSILGSSLLIFATFGILGPNIPNLTTGTTTGLKRRHSFRIGKNALREDYEAHHHPHPHLRTTIREDSEQKDEDMMANLVPSLEKEEEEEEEEEEENVLVVPFSSSSTSKKEEESLIKSTSADMDIETEEDLHPFRGRKPRPPPEKFTTRNEATTTSPEHVLDPNRMQIISLDHPRAFLYKRFMTDEECDFLIDHSKSRMSKSGVVDAETGGTAKSDIRTSTGSFVGIGANDLMKKLEKRVATFSMLPVKHQEATQVLRYEVKQEYRAHYDYFFHKGGMANNRIVTILMYLHEPEFGGETVFPNTEVPLERAEKGWGKNFSECGNRGRAAVVRKGDALIFWSMKPGGELDPGSSHAGCPVVRGEKWTATKWIHVNPTNQWNQNNHKVHYAGGPANSETCKDTNAACPGWAEGGECTANPGFMVNSCKVSCRQCVGGWRDGSYTKPVLS</sequence>
<comment type="cofactor">
    <cofactor evidence="1">
        <name>L-ascorbate</name>
        <dbReference type="ChEBI" id="CHEBI:38290"/>
    </cofactor>
</comment>
<keyword evidence="3" id="KW-0812">Transmembrane</keyword>
<feature type="domain" description="Fe2OG dioxygenase" evidence="12">
    <location>
        <begin position="260"/>
        <end position="384"/>
    </location>
</feature>
<keyword evidence="8" id="KW-0408">Iron</keyword>
<dbReference type="InterPro" id="IPR005123">
    <property type="entry name" value="Oxoglu/Fe-dep_dioxygenase_dom"/>
</dbReference>
<evidence type="ECO:0000313" key="14">
    <source>
        <dbReference type="EMBL" id="CCO19029.1"/>
    </source>
</evidence>
<dbReference type="GO" id="GO:0005789">
    <property type="term" value="C:endoplasmic reticulum membrane"/>
    <property type="evidence" value="ECO:0007669"/>
    <property type="project" value="UniProtKB-SubCell"/>
</dbReference>
<evidence type="ECO:0000256" key="5">
    <source>
        <dbReference type="ARBA" id="ARBA00022964"/>
    </source>
</evidence>
<accession>K8EM32</accession>
<dbReference type="InterPro" id="IPR003582">
    <property type="entry name" value="ShKT_dom"/>
</dbReference>
<dbReference type="PANTHER" id="PTHR10869">
    <property type="entry name" value="PROLYL 4-HYDROXYLASE ALPHA SUBUNIT"/>
    <property type="match status" value="1"/>
</dbReference>
<dbReference type="KEGG" id="bpg:Bathy12g01950"/>
<dbReference type="Pfam" id="PF13640">
    <property type="entry name" value="2OG-FeII_Oxy_3"/>
    <property type="match status" value="1"/>
</dbReference>
<feature type="domain" description="ShKT" evidence="13">
    <location>
        <begin position="409"/>
        <end position="443"/>
    </location>
</feature>
<dbReference type="eggNOG" id="KOG1591">
    <property type="taxonomic scope" value="Eukaryota"/>
</dbReference>
<keyword evidence="4" id="KW-0479">Metal-binding</keyword>
<feature type="compositionally biased region" description="Acidic residues" evidence="11">
    <location>
        <begin position="95"/>
        <end position="107"/>
    </location>
</feature>
<keyword evidence="15" id="KW-1185">Reference proteome</keyword>
<evidence type="ECO:0000256" key="1">
    <source>
        <dbReference type="ARBA" id="ARBA00001961"/>
    </source>
</evidence>
<evidence type="ECO:0000256" key="7">
    <source>
        <dbReference type="ARBA" id="ARBA00023002"/>
    </source>
</evidence>